<evidence type="ECO:0000313" key="4">
    <source>
        <dbReference type="Proteomes" id="UP001345219"/>
    </source>
</evidence>
<dbReference type="Proteomes" id="UP001345219">
    <property type="component" value="Chromosome 3"/>
</dbReference>
<keyword evidence="2" id="KW-0812">Transmembrane</keyword>
<dbReference type="AlphaFoldDB" id="A0AAN7KS20"/>
<sequence length="181" mass="20536">MSNPPDASAPFPPPPLTVTFTVTLVIFFILSILSICFFRCFSDNNIRDGHRNPNRPAAKRNNGLDPVVIQAFPTCLLRRQAPPQGNLRAGMRHMPVGFRRRQCPPPPHSLLPCLPSRVHRYLARVPQILPRVPWKPRPIAGEDTGEVSCGPPVRPLYLEDRTRSRPKKRQRETFGRHTPTM</sequence>
<reference evidence="3 4" key="1">
    <citation type="journal article" date="2023" name="Hortic Res">
        <title>Pangenome of water caltrop reveals structural variations and asymmetric subgenome divergence after allopolyploidization.</title>
        <authorList>
            <person name="Zhang X."/>
            <person name="Chen Y."/>
            <person name="Wang L."/>
            <person name="Yuan Y."/>
            <person name="Fang M."/>
            <person name="Shi L."/>
            <person name="Lu R."/>
            <person name="Comes H.P."/>
            <person name="Ma Y."/>
            <person name="Chen Y."/>
            <person name="Huang G."/>
            <person name="Zhou Y."/>
            <person name="Zheng Z."/>
            <person name="Qiu Y."/>
        </authorList>
    </citation>
    <scope>NUCLEOTIDE SEQUENCE [LARGE SCALE GENOMIC DNA]</scope>
    <source>
        <tissue evidence="3">Roots</tissue>
    </source>
</reference>
<evidence type="ECO:0000256" key="2">
    <source>
        <dbReference type="SAM" id="Phobius"/>
    </source>
</evidence>
<accession>A0AAN7KS20</accession>
<feature type="region of interest" description="Disordered" evidence="1">
    <location>
        <begin position="139"/>
        <end position="181"/>
    </location>
</feature>
<proteinExistence type="predicted"/>
<comment type="caution">
    <text evidence="3">The sequence shown here is derived from an EMBL/GenBank/DDBJ whole genome shotgun (WGS) entry which is preliminary data.</text>
</comment>
<organism evidence="3 4">
    <name type="scientific">Trapa incisa</name>
    <dbReference type="NCBI Taxonomy" id="236973"/>
    <lineage>
        <taxon>Eukaryota</taxon>
        <taxon>Viridiplantae</taxon>
        <taxon>Streptophyta</taxon>
        <taxon>Embryophyta</taxon>
        <taxon>Tracheophyta</taxon>
        <taxon>Spermatophyta</taxon>
        <taxon>Magnoliopsida</taxon>
        <taxon>eudicotyledons</taxon>
        <taxon>Gunneridae</taxon>
        <taxon>Pentapetalae</taxon>
        <taxon>rosids</taxon>
        <taxon>malvids</taxon>
        <taxon>Myrtales</taxon>
        <taxon>Lythraceae</taxon>
        <taxon>Trapa</taxon>
    </lineage>
</organism>
<feature type="transmembrane region" description="Helical" evidence="2">
    <location>
        <begin position="20"/>
        <end position="41"/>
    </location>
</feature>
<dbReference type="EMBL" id="JAXIOK010000006">
    <property type="protein sequence ID" value="KAK4768621.1"/>
    <property type="molecule type" value="Genomic_DNA"/>
</dbReference>
<name>A0AAN7KS20_9MYRT</name>
<keyword evidence="4" id="KW-1185">Reference proteome</keyword>
<gene>
    <name evidence="3" type="ORF">SAY87_003762</name>
</gene>
<evidence type="ECO:0000313" key="3">
    <source>
        <dbReference type="EMBL" id="KAK4768621.1"/>
    </source>
</evidence>
<evidence type="ECO:0000256" key="1">
    <source>
        <dbReference type="SAM" id="MobiDB-lite"/>
    </source>
</evidence>
<keyword evidence="2" id="KW-0472">Membrane</keyword>
<keyword evidence="2" id="KW-1133">Transmembrane helix</keyword>
<protein>
    <submittedName>
        <fullName evidence="3">Uncharacterized protein</fullName>
    </submittedName>
</protein>